<name>A0ABV9W536_9ACTN</name>
<evidence type="ECO:0000313" key="2">
    <source>
        <dbReference type="Proteomes" id="UP001595912"/>
    </source>
</evidence>
<evidence type="ECO:0000313" key="1">
    <source>
        <dbReference type="EMBL" id="MFC5003673.1"/>
    </source>
</evidence>
<dbReference type="EMBL" id="JBHSIU010000054">
    <property type="protein sequence ID" value="MFC5003673.1"/>
    <property type="molecule type" value="Genomic_DNA"/>
</dbReference>
<reference evidence="2" key="1">
    <citation type="journal article" date="2019" name="Int. J. Syst. Evol. Microbiol.">
        <title>The Global Catalogue of Microorganisms (GCM) 10K type strain sequencing project: providing services to taxonomists for standard genome sequencing and annotation.</title>
        <authorList>
            <consortium name="The Broad Institute Genomics Platform"/>
            <consortium name="The Broad Institute Genome Sequencing Center for Infectious Disease"/>
            <person name="Wu L."/>
            <person name="Ma J."/>
        </authorList>
    </citation>
    <scope>NUCLEOTIDE SEQUENCE [LARGE SCALE GENOMIC DNA]</scope>
    <source>
        <strain evidence="2">CGMCC 4.7152</strain>
    </source>
</reference>
<dbReference type="RefSeq" id="WP_380122862.1">
    <property type="nucleotide sequence ID" value="NZ_JBHSIU010000054.1"/>
</dbReference>
<dbReference type="Proteomes" id="UP001595912">
    <property type="component" value="Unassembled WGS sequence"/>
</dbReference>
<gene>
    <name evidence="1" type="ORF">ACFPIJ_38355</name>
</gene>
<comment type="caution">
    <text evidence="1">The sequence shown here is derived from an EMBL/GenBank/DDBJ whole genome shotgun (WGS) entry which is preliminary data.</text>
</comment>
<protein>
    <recommendedName>
        <fullName evidence="3">DUF3515 domain-containing protein</fullName>
    </recommendedName>
</protein>
<organism evidence="1 2">
    <name type="scientific">Dactylosporangium cerinum</name>
    <dbReference type="NCBI Taxonomy" id="1434730"/>
    <lineage>
        <taxon>Bacteria</taxon>
        <taxon>Bacillati</taxon>
        <taxon>Actinomycetota</taxon>
        <taxon>Actinomycetes</taxon>
        <taxon>Micromonosporales</taxon>
        <taxon>Micromonosporaceae</taxon>
        <taxon>Dactylosporangium</taxon>
    </lineage>
</organism>
<sequence length="199" mass="21535">MRRVLGWILPVLITAAVAVYVGGVVTGRWDANPELGSGANAAPYPESTDPEQRKAKAELCPLIDRPDVYGLVEPPGKSKGTGTSYLRETDWHECTVSLPTSVLRLAVGHDRTTIATYQKLFPEAQPRTVLGRPALWTAGKSMIVNSPWKEATLLIAWNRADTGGMVELTILRAELNPADEGTLTQIAERQVPGVPGWPA</sequence>
<evidence type="ECO:0008006" key="3">
    <source>
        <dbReference type="Google" id="ProtNLM"/>
    </source>
</evidence>
<accession>A0ABV9W536</accession>
<keyword evidence="2" id="KW-1185">Reference proteome</keyword>
<proteinExistence type="predicted"/>